<dbReference type="GO" id="GO:0002161">
    <property type="term" value="F:aminoacyl-tRNA deacylase activity"/>
    <property type="evidence" value="ECO:0007669"/>
    <property type="project" value="InterPro"/>
</dbReference>
<dbReference type="Pfam" id="PF08264">
    <property type="entry name" value="Anticodon_1"/>
    <property type="match status" value="1"/>
</dbReference>
<keyword evidence="7" id="KW-0030">Aminoacyl-tRNA synthetase</keyword>
<dbReference type="Pfam" id="PF00133">
    <property type="entry name" value="tRNA-synt_1"/>
    <property type="match status" value="2"/>
</dbReference>
<dbReference type="InterPro" id="IPR009008">
    <property type="entry name" value="Val/Leu/Ile-tRNA-synth_edit"/>
</dbReference>
<evidence type="ECO:0000259" key="10">
    <source>
        <dbReference type="Pfam" id="PF08264"/>
    </source>
</evidence>
<dbReference type="PANTHER" id="PTHR45794:SF1">
    <property type="entry name" value="LEUCINE--TRNA LIGASE, CYTOPLASMIC"/>
    <property type="match status" value="1"/>
</dbReference>
<evidence type="ECO:0000256" key="1">
    <source>
        <dbReference type="ARBA" id="ARBA00005594"/>
    </source>
</evidence>
<keyword evidence="12" id="KW-1185">Reference proteome</keyword>
<dbReference type="SUPFAM" id="SSF47323">
    <property type="entry name" value="Anticodon-binding domain of a subclass of class I aminoacyl-tRNA synthetases"/>
    <property type="match status" value="1"/>
</dbReference>
<evidence type="ECO:0000256" key="5">
    <source>
        <dbReference type="ARBA" id="ARBA00022840"/>
    </source>
</evidence>
<accession>A0A2R5GAC1</accession>
<evidence type="ECO:0000313" key="11">
    <source>
        <dbReference type="EMBL" id="GBG27535.1"/>
    </source>
</evidence>
<name>A0A2R5GAC1_9STRA</name>
<dbReference type="Gene3D" id="3.40.50.620">
    <property type="entry name" value="HUPs"/>
    <property type="match status" value="1"/>
</dbReference>
<dbReference type="InParanoid" id="A0A2R5GAC1"/>
<comment type="similarity">
    <text evidence="1">Belongs to the class-I aminoacyl-tRNA synthetase family.</text>
</comment>
<dbReference type="PANTHER" id="PTHR45794">
    <property type="entry name" value="LEUCYL-TRNA SYNTHETASE"/>
    <property type="match status" value="1"/>
</dbReference>
<dbReference type="Proteomes" id="UP000241890">
    <property type="component" value="Unassembled WGS sequence"/>
</dbReference>
<dbReference type="AlphaFoldDB" id="A0A2R5GAC1"/>
<proteinExistence type="inferred from homology"/>
<dbReference type="SUPFAM" id="SSF50677">
    <property type="entry name" value="ValRS/IleRS/LeuRS editing domain"/>
    <property type="match status" value="1"/>
</dbReference>
<dbReference type="NCBIfam" id="TIGR00395">
    <property type="entry name" value="leuS_arch"/>
    <property type="match status" value="1"/>
</dbReference>
<dbReference type="InterPro" id="IPR014729">
    <property type="entry name" value="Rossmann-like_a/b/a_fold"/>
</dbReference>
<dbReference type="SUPFAM" id="SSF52374">
    <property type="entry name" value="Nucleotidylyl transferase"/>
    <property type="match status" value="1"/>
</dbReference>
<dbReference type="GO" id="GO:0005524">
    <property type="term" value="F:ATP binding"/>
    <property type="evidence" value="ECO:0007669"/>
    <property type="project" value="UniProtKB-KW"/>
</dbReference>
<evidence type="ECO:0000256" key="7">
    <source>
        <dbReference type="ARBA" id="ARBA00023146"/>
    </source>
</evidence>
<dbReference type="InterPro" id="IPR002300">
    <property type="entry name" value="aa-tRNA-synth_Ia"/>
</dbReference>
<dbReference type="EMBL" id="BEYU01000032">
    <property type="protein sequence ID" value="GBG27535.1"/>
    <property type="molecule type" value="Genomic_DNA"/>
</dbReference>
<dbReference type="FunFam" id="3.90.740.10:FF:000001">
    <property type="entry name" value="Leucine--tRNA ligase, cytoplasmic"/>
    <property type="match status" value="1"/>
</dbReference>
<organism evidence="11 12">
    <name type="scientific">Hondaea fermentalgiana</name>
    <dbReference type="NCBI Taxonomy" id="2315210"/>
    <lineage>
        <taxon>Eukaryota</taxon>
        <taxon>Sar</taxon>
        <taxon>Stramenopiles</taxon>
        <taxon>Bigyra</taxon>
        <taxon>Labyrinthulomycetes</taxon>
        <taxon>Thraustochytrida</taxon>
        <taxon>Thraustochytriidae</taxon>
        <taxon>Hondaea</taxon>
    </lineage>
</organism>
<dbReference type="Gene3D" id="3.90.740.10">
    <property type="entry name" value="Valyl/Leucyl/Isoleucyl-tRNA synthetase, editing domain"/>
    <property type="match status" value="1"/>
</dbReference>
<dbReference type="GO" id="GO:0006429">
    <property type="term" value="P:leucyl-tRNA aminoacylation"/>
    <property type="evidence" value="ECO:0007669"/>
    <property type="project" value="InterPro"/>
</dbReference>
<evidence type="ECO:0000256" key="4">
    <source>
        <dbReference type="ARBA" id="ARBA00022741"/>
    </source>
</evidence>
<dbReference type="OrthoDB" id="10249672at2759"/>
<dbReference type="InterPro" id="IPR009080">
    <property type="entry name" value="tRNAsynth_Ia_anticodon-bd"/>
</dbReference>
<dbReference type="InterPro" id="IPR004493">
    <property type="entry name" value="Leu-tRNA-synth_Ia_arc/euk"/>
</dbReference>
<sequence length="1120" mass="126673">MSSGEAAEAVPPAGAFPRRDRVRKLESEIQAQWEEHRIFEADVNPEKKKYLVSFPYPYCNARAHIGHAFTLCKVDFAAGYKTTQGYNVVWPFGLHVTGSPIQSAAFKLKAEMEKYGVPVVVPDEEESAAAAAEADAEAAPADVSKFKGKKSKLTAKTGGKSKTQWDILVMSGVPEEEIPKFADPLYWLDYFPRLYEQDLKLLGTRVDWRRSFITTSLNPFYDAFIRWQFVRLKEAGKIDFGRRPTVFSPLDKQACADHDRSKGENVGPQEYMLVKLQLLEAPESVTSRIPELSESIAKGHVFMVAATLRPETMYGQTNCYVLPSGEYGVYEFDVQHTPKSAERTRQVLICAARAARNMSYQDAFVEPGSQGQLKQLGTVSGKELVGVPVKAPKAKYERVYALPLLSISMTKGTGIVTSVPSDSADDYAALRDWKTDEKLRAKHGVTEEMVAPFELVPVINIPGLGDRAAETMVLKLKIKSQHDEKKLKEAKAETYKRGFYEGIMIAGKEDGVEGMKVSEAKDVVKAKMCEDGEAIVYFEPESEVVSRSGDECVVAHLDQWFLKYGEEEWREKVKDYVRDPKNFETFTDSTRKAFMDTLDWLEEWACSRSFGLGTLVPWDEQFVIESLSDSTIYMAYYTICHLLQGRKDADDYTGDRGNGSPLGIKPDQLTPAVFDYIFLGNPYPEDCGIEEHKLKVLRESFEYWYPLDLRVSGRDLIRNHLTMSLYTHAAIWPDREDLWPQAFSCNGFVQVENEKMSKSKGNFFTIQESVAGHRSFEQNGKKIVVGWTADATRLALAAAGDSLDDANFSCEVADKSILRLTTELDWAEEVLAEKAQAEMRDVSAEEYNFFERAFNAQMNLAVEECQVAYEAMRYRDVVKTGFYEFLGFRDAYRDACARQNQPLHRGLVRKFLETLAVIMAPVCPHFCEKIWRDYLGKSSFVVKELWPTVEKPDVGFVRSVEYMGSTIRNVRVKAEKEVKQRKKKNAANANEPIRKVQIVVNDKYPAYQEAVFKFLASKYDAETRSFPDDIMKQLKDACKTDDLLKKNMKDVMKTAAQTMMSAQELGPQALELSVPYDQRAVLEENREYVTSAMDMDEFEVVAAEENDAACSPGNPRFVFP</sequence>
<dbReference type="GO" id="GO:0004823">
    <property type="term" value="F:leucine-tRNA ligase activity"/>
    <property type="evidence" value="ECO:0007669"/>
    <property type="project" value="UniProtKB-EC"/>
</dbReference>
<evidence type="ECO:0000313" key="12">
    <source>
        <dbReference type="Proteomes" id="UP000241890"/>
    </source>
</evidence>
<keyword evidence="5" id="KW-0067">ATP-binding</keyword>
<evidence type="ECO:0000259" key="9">
    <source>
        <dbReference type="Pfam" id="PF00133"/>
    </source>
</evidence>
<reference evidence="11 12" key="1">
    <citation type="submission" date="2017-12" db="EMBL/GenBank/DDBJ databases">
        <title>Sequencing, de novo assembly and annotation of complete genome of a new Thraustochytrid species, strain FCC1311.</title>
        <authorList>
            <person name="Sedici K."/>
            <person name="Godart F."/>
            <person name="Aiese Cigliano R."/>
            <person name="Sanseverino W."/>
            <person name="Barakat M."/>
            <person name="Ortet P."/>
            <person name="Marechal E."/>
            <person name="Cagnac O."/>
            <person name="Amato A."/>
        </authorList>
    </citation>
    <scope>NUCLEOTIDE SEQUENCE [LARGE SCALE GENOMIC DNA]</scope>
</reference>
<keyword evidence="4" id="KW-0547">Nucleotide-binding</keyword>
<feature type="domain" description="Methionyl/Valyl/Leucyl/Isoleucyl-tRNA synthetase anticodon-binding" evidence="10">
    <location>
        <begin position="852"/>
        <end position="984"/>
    </location>
</feature>
<feature type="domain" description="Aminoacyl-tRNA synthetase class Ia" evidence="9">
    <location>
        <begin position="29"/>
        <end position="105"/>
    </location>
</feature>
<comment type="caution">
    <text evidence="11">The sequence shown here is derived from an EMBL/GenBank/DDBJ whole genome shotgun (WGS) entry which is preliminary data.</text>
</comment>
<dbReference type="FunCoup" id="A0A2R5GAC1">
    <property type="interactions" value="529"/>
</dbReference>
<evidence type="ECO:0000256" key="3">
    <source>
        <dbReference type="ARBA" id="ARBA00022598"/>
    </source>
</evidence>
<keyword evidence="3 11" id="KW-0436">Ligase</keyword>
<protein>
    <recommendedName>
        <fullName evidence="2">leucine--tRNA ligase</fullName>
        <ecNumber evidence="2">6.1.1.4</ecNumber>
    </recommendedName>
    <alternativeName>
        <fullName evidence="8">Leucyl-tRNA synthetase</fullName>
    </alternativeName>
</protein>
<gene>
    <name evidence="11" type="ORF">FCC1311_037582</name>
</gene>
<keyword evidence="6" id="KW-0648">Protein biosynthesis</keyword>
<evidence type="ECO:0000256" key="8">
    <source>
        <dbReference type="ARBA" id="ARBA00030520"/>
    </source>
</evidence>
<dbReference type="Gene3D" id="1.10.730.10">
    <property type="entry name" value="Isoleucyl-tRNA Synthetase, Domain 1"/>
    <property type="match status" value="1"/>
</dbReference>
<evidence type="ECO:0000256" key="2">
    <source>
        <dbReference type="ARBA" id="ARBA00013164"/>
    </source>
</evidence>
<feature type="domain" description="Aminoacyl-tRNA synthetase class Ia" evidence="9">
    <location>
        <begin position="194"/>
        <end position="808"/>
    </location>
</feature>
<evidence type="ECO:0000256" key="6">
    <source>
        <dbReference type="ARBA" id="ARBA00022917"/>
    </source>
</evidence>
<dbReference type="EC" id="6.1.1.4" evidence="2"/>
<dbReference type="InterPro" id="IPR013155">
    <property type="entry name" value="M/V/L/I-tRNA-synth_anticd-bd"/>
</dbReference>